<gene>
    <name evidence="2" type="ORF">Ga0080574_TMP3201</name>
</gene>
<dbReference type="GO" id="GO:0016020">
    <property type="term" value="C:membrane"/>
    <property type="evidence" value="ECO:0007669"/>
    <property type="project" value="TreeGrafter"/>
</dbReference>
<dbReference type="GO" id="GO:0016747">
    <property type="term" value="F:acyltransferase activity, transferring groups other than amino-acyl groups"/>
    <property type="evidence" value="ECO:0007669"/>
    <property type="project" value="InterPro"/>
</dbReference>
<keyword evidence="3" id="KW-1185">Reference proteome</keyword>
<dbReference type="Pfam" id="PF01757">
    <property type="entry name" value="Acyl_transf_3"/>
    <property type="match status" value="1"/>
</dbReference>
<name>A0A1P8UVW5_9RHOB</name>
<protein>
    <submittedName>
        <fullName evidence="2">Exopolysaccharide production protein ExoZ</fullName>
    </submittedName>
</protein>
<reference evidence="2 3" key="1">
    <citation type="submission" date="2016-04" db="EMBL/GenBank/DDBJ databases">
        <title>Deep-sea bacteria in the southern Pacific.</title>
        <authorList>
            <person name="Tang K."/>
        </authorList>
    </citation>
    <scope>NUCLEOTIDE SEQUENCE [LARGE SCALE GENOMIC DNA]</scope>
    <source>
        <strain evidence="2 3">JLT2014</strain>
    </source>
</reference>
<evidence type="ECO:0000313" key="3">
    <source>
        <dbReference type="Proteomes" id="UP000187059"/>
    </source>
</evidence>
<dbReference type="STRING" id="1250539.Ga0080574_TMP3201"/>
<dbReference type="KEGG" id="paby:Ga0080574_TMP3201"/>
<evidence type="ECO:0000313" key="2">
    <source>
        <dbReference type="EMBL" id="APZ53535.1"/>
    </source>
</evidence>
<dbReference type="Proteomes" id="UP000187059">
    <property type="component" value="Chromosome"/>
</dbReference>
<sequence length="358" mass="38202">MYAGLAMTVLANLQFLRVVAALLVVAHHASRSMLEAFPALEPITLGVAGVDIFFILSGVVITLSHEHKSESRGAFLRARIIRIVPMYWLATLMLSLMLLVGLEPLGRAQADLTLGEIATSLLFIPHNTASGASGPLLLVGWTLNYEMFFYLLFGLFIALPPRGRVSATLFAILLLVLVGVLGLAGGKIATTYTDLILLEFAAGMLLGHYWANRRAGDRDRLIGSMFLALSLAGFALSTTSQAMGLPEPHRVVIWGIPGLFAVIGAMFLEAGGVAVRNRNLLLLGAASYVLYLFHQFVLQTLQKGLAAASVSLATPAGALLYLGLAVAISCLIAVGIHRKIEQPVTRFLKGGRTKAVSA</sequence>
<accession>A0A1P8UVW5</accession>
<dbReference type="PANTHER" id="PTHR23028:SF131">
    <property type="entry name" value="BLR2367 PROTEIN"/>
    <property type="match status" value="1"/>
</dbReference>
<evidence type="ECO:0000259" key="1">
    <source>
        <dbReference type="Pfam" id="PF01757"/>
    </source>
</evidence>
<dbReference type="RefSeq" id="WP_083716871.1">
    <property type="nucleotide sequence ID" value="NZ_CP015093.1"/>
</dbReference>
<dbReference type="EMBL" id="CP015093">
    <property type="protein sequence ID" value="APZ53535.1"/>
    <property type="molecule type" value="Genomic_DNA"/>
</dbReference>
<proteinExistence type="predicted"/>
<dbReference type="AlphaFoldDB" id="A0A1P8UVW5"/>
<dbReference type="InterPro" id="IPR050879">
    <property type="entry name" value="Acyltransferase_3"/>
</dbReference>
<feature type="domain" description="Acyltransferase 3" evidence="1">
    <location>
        <begin position="11"/>
        <end position="333"/>
    </location>
</feature>
<dbReference type="InterPro" id="IPR002656">
    <property type="entry name" value="Acyl_transf_3_dom"/>
</dbReference>
<dbReference type="PANTHER" id="PTHR23028">
    <property type="entry name" value="ACETYLTRANSFERASE"/>
    <property type="match status" value="1"/>
</dbReference>
<organism evidence="2 3">
    <name type="scientific">Salipiger abyssi</name>
    <dbReference type="NCBI Taxonomy" id="1250539"/>
    <lineage>
        <taxon>Bacteria</taxon>
        <taxon>Pseudomonadati</taxon>
        <taxon>Pseudomonadota</taxon>
        <taxon>Alphaproteobacteria</taxon>
        <taxon>Rhodobacterales</taxon>
        <taxon>Roseobacteraceae</taxon>
        <taxon>Salipiger</taxon>
    </lineage>
</organism>
<dbReference type="GO" id="GO:0000271">
    <property type="term" value="P:polysaccharide biosynthetic process"/>
    <property type="evidence" value="ECO:0007669"/>
    <property type="project" value="TreeGrafter"/>
</dbReference>
<dbReference type="OrthoDB" id="9796461at2"/>